<sequence>MKKQRKLILSILTVFFLTLGVIGVTYGFSGEEEKAPTSKQVAGSENSVASVTGVKEKQKDPNAISDEHSKTEKQEEKKEEKEKNEKSDSTTAKSTKEDGKADPQQQEERNGTTERLESEGKPGKQESSASTKEAKTESNQKAEGPKEYKAPSDSERAGSPQPESKAPAPQPSKKPAPAPKPEKEVKQAATSTVTYSIVADSQMGTVLPPTSVEIEDGDTVLDVLIEVTRSQGIPMSFRGGTGANAYVEGINNLFEFDRGSGSGWMYRVNGIFPNRGAGVVPLQDGDRIEWLYTIDLGKDLGAELKPFR</sequence>
<feature type="compositionally biased region" description="Basic and acidic residues" evidence="1">
    <location>
        <begin position="132"/>
        <end position="156"/>
    </location>
</feature>
<dbReference type="InterPro" id="IPR027954">
    <property type="entry name" value="Transcobalamin-like_C"/>
</dbReference>
<gene>
    <name evidence="3" type="ORF">AV649_11365</name>
</gene>
<feature type="compositionally biased region" description="Polar residues" evidence="1">
    <location>
        <begin position="37"/>
        <end position="50"/>
    </location>
</feature>
<accession>A0A165LYU6</accession>
<protein>
    <recommendedName>
        <fullName evidence="2">Transcobalamin-like C-terminal domain-containing protein</fullName>
    </recommendedName>
</protein>
<evidence type="ECO:0000259" key="2">
    <source>
        <dbReference type="Pfam" id="PF14478"/>
    </source>
</evidence>
<dbReference type="Gene3D" id="2.170.130.30">
    <property type="match status" value="1"/>
</dbReference>
<feature type="domain" description="Transcobalamin-like C-terminal" evidence="2">
    <location>
        <begin position="217"/>
        <end position="293"/>
    </location>
</feature>
<organism evidence="3 4">
    <name type="scientific">Rossellomorea marisflavi</name>
    <dbReference type="NCBI Taxonomy" id="189381"/>
    <lineage>
        <taxon>Bacteria</taxon>
        <taxon>Bacillati</taxon>
        <taxon>Bacillota</taxon>
        <taxon>Bacilli</taxon>
        <taxon>Bacillales</taxon>
        <taxon>Bacillaceae</taxon>
        <taxon>Rossellomorea</taxon>
    </lineage>
</organism>
<evidence type="ECO:0000256" key="1">
    <source>
        <dbReference type="SAM" id="MobiDB-lite"/>
    </source>
</evidence>
<proteinExistence type="predicted"/>
<dbReference type="OrthoDB" id="2356646at2"/>
<evidence type="ECO:0000313" key="4">
    <source>
        <dbReference type="Proteomes" id="UP000076510"/>
    </source>
</evidence>
<feature type="compositionally biased region" description="Pro residues" evidence="1">
    <location>
        <begin position="168"/>
        <end position="179"/>
    </location>
</feature>
<dbReference type="Proteomes" id="UP000076510">
    <property type="component" value="Unassembled WGS sequence"/>
</dbReference>
<name>A0A165LYU6_9BACI</name>
<evidence type="ECO:0000313" key="3">
    <source>
        <dbReference type="EMBL" id="KZE53355.1"/>
    </source>
</evidence>
<comment type="caution">
    <text evidence="3">The sequence shown here is derived from an EMBL/GenBank/DDBJ whole genome shotgun (WGS) entry which is preliminary data.</text>
</comment>
<dbReference type="Pfam" id="PF14478">
    <property type="entry name" value="DUF4430"/>
    <property type="match status" value="1"/>
</dbReference>
<reference evidence="4" key="1">
    <citation type="submission" date="2016-01" db="EMBL/GenBank/DDBJ databases">
        <title>Whole genome sequencing of Bhargavaea cecembensis T14.</title>
        <authorList>
            <person name="Hong K.W."/>
        </authorList>
    </citation>
    <scope>NUCLEOTIDE SEQUENCE [LARGE SCALE GENOMIC DNA]</scope>
    <source>
        <strain evidence="4">M19</strain>
    </source>
</reference>
<dbReference type="AlphaFoldDB" id="A0A165LYU6"/>
<dbReference type="RefSeq" id="WP_063190480.1">
    <property type="nucleotide sequence ID" value="NZ_LQQY01000002.1"/>
</dbReference>
<feature type="region of interest" description="Disordered" evidence="1">
    <location>
        <begin position="32"/>
        <end position="189"/>
    </location>
</feature>
<dbReference type="EMBL" id="LQQY01000002">
    <property type="protein sequence ID" value="KZE53355.1"/>
    <property type="molecule type" value="Genomic_DNA"/>
</dbReference>
<feature type="compositionally biased region" description="Basic and acidic residues" evidence="1">
    <location>
        <begin position="54"/>
        <end position="124"/>
    </location>
</feature>